<dbReference type="GO" id="GO:0006412">
    <property type="term" value="P:translation"/>
    <property type="evidence" value="ECO:0007669"/>
    <property type="project" value="UniProtKB-UniRule"/>
</dbReference>
<sequence>MANKETLATVISNRMDKTATVIVKKSIIHKKYRKIINKTNKYYVDDPANICKIGDKIKIQETRPISKKKRWKIIEIIEKI</sequence>
<dbReference type="HAMAP" id="MF_01345_B">
    <property type="entry name" value="Ribosomal_uS17_B"/>
    <property type="match status" value="1"/>
</dbReference>
<dbReference type="Pfam" id="PF00366">
    <property type="entry name" value="Ribosomal_S17"/>
    <property type="match status" value="1"/>
</dbReference>
<dbReference type="EMBL" id="MF101433">
    <property type="protein sequence ID" value="ARW64624.1"/>
    <property type="molecule type" value="Genomic_DNA"/>
</dbReference>
<gene>
    <name evidence="9 11" type="primary">rps17</name>
</gene>
<dbReference type="PRINTS" id="PR00973">
    <property type="entry name" value="RIBOSOMALS17"/>
</dbReference>
<evidence type="ECO:0000256" key="8">
    <source>
        <dbReference type="ARBA" id="ARBA00035251"/>
    </source>
</evidence>
<organism evidence="11">
    <name type="scientific">Vertebrata isogona</name>
    <dbReference type="NCBI Taxonomy" id="2006944"/>
    <lineage>
        <taxon>Eukaryota</taxon>
        <taxon>Rhodophyta</taxon>
        <taxon>Florideophyceae</taxon>
        <taxon>Rhodymeniophycidae</taxon>
        <taxon>Ceramiales</taxon>
        <taxon>Rhodomelaceae</taxon>
        <taxon>Polysiphonioideae</taxon>
        <taxon>Vertebrata</taxon>
    </lineage>
</organism>
<dbReference type="PANTHER" id="PTHR10744">
    <property type="entry name" value="40S RIBOSOMAL PROTEIN S11 FAMILY MEMBER"/>
    <property type="match status" value="1"/>
</dbReference>
<dbReference type="InterPro" id="IPR019984">
    <property type="entry name" value="Ribosomal_uS17_bact/chlr"/>
</dbReference>
<dbReference type="GeneID" id="33357703"/>
<evidence type="ECO:0000256" key="3">
    <source>
        <dbReference type="ARBA" id="ARBA00011458"/>
    </source>
</evidence>
<comment type="subunit">
    <text evidence="3 9">Part of the 30S ribosomal subunit.</text>
</comment>
<keyword evidence="5 9" id="KW-0694">RNA-binding</keyword>
<dbReference type="PROSITE" id="PS00056">
    <property type="entry name" value="RIBOSOMAL_S17"/>
    <property type="match status" value="1"/>
</dbReference>
<evidence type="ECO:0000256" key="1">
    <source>
        <dbReference type="ARBA" id="ARBA00002932"/>
    </source>
</evidence>
<evidence type="ECO:0000313" key="11">
    <source>
        <dbReference type="EMBL" id="ARW64624.1"/>
    </source>
</evidence>
<evidence type="ECO:0000256" key="10">
    <source>
        <dbReference type="RuleBase" id="RU003872"/>
    </source>
</evidence>
<proteinExistence type="inferred from homology"/>
<comment type="similarity">
    <text evidence="2 9 10">Belongs to the universal ribosomal protein uS17 family.</text>
</comment>
<comment type="function">
    <text evidence="1 9">One of the primary rRNA binding proteins, it binds specifically to the 5'-end of 16S ribosomal RNA.</text>
</comment>
<keyword evidence="11" id="KW-0934">Plastid</keyword>
<dbReference type="GO" id="GO:0003735">
    <property type="term" value="F:structural constituent of ribosome"/>
    <property type="evidence" value="ECO:0007669"/>
    <property type="project" value="InterPro"/>
</dbReference>
<evidence type="ECO:0000256" key="5">
    <source>
        <dbReference type="ARBA" id="ARBA00022884"/>
    </source>
</evidence>
<protein>
    <recommendedName>
        <fullName evidence="8 9">Small ribosomal subunit protein uS17c</fullName>
    </recommendedName>
</protein>
<keyword evidence="7 9" id="KW-0687">Ribonucleoprotein</keyword>
<dbReference type="NCBIfam" id="NF004123">
    <property type="entry name" value="PRK05610.1"/>
    <property type="match status" value="1"/>
</dbReference>
<evidence type="ECO:0000256" key="7">
    <source>
        <dbReference type="ARBA" id="ARBA00023274"/>
    </source>
</evidence>
<dbReference type="RefSeq" id="YP_009395635.1">
    <property type="nucleotide sequence ID" value="NC_035278.1"/>
</dbReference>
<dbReference type="SUPFAM" id="SSF50249">
    <property type="entry name" value="Nucleic acid-binding proteins"/>
    <property type="match status" value="1"/>
</dbReference>
<dbReference type="AlphaFoldDB" id="A0A1Z1MFU9"/>
<dbReference type="CDD" id="cd00364">
    <property type="entry name" value="Ribosomal_uS17"/>
    <property type="match status" value="1"/>
</dbReference>
<dbReference type="InterPro" id="IPR000266">
    <property type="entry name" value="Ribosomal_uS17"/>
</dbReference>
<name>A0A1Z1MFU9_9FLOR</name>
<evidence type="ECO:0000256" key="2">
    <source>
        <dbReference type="ARBA" id="ARBA00010254"/>
    </source>
</evidence>
<keyword evidence="11" id="KW-0150">Chloroplast</keyword>
<evidence type="ECO:0000256" key="6">
    <source>
        <dbReference type="ARBA" id="ARBA00022980"/>
    </source>
</evidence>
<geneLocation type="chloroplast" evidence="11"/>
<reference evidence="11" key="1">
    <citation type="journal article" date="2017" name="J. Phycol.">
        <title>Analysis of chloroplast genomes and a supermatrix inform reclassification of the Rhodomelaceae (Rhodophyta).</title>
        <authorList>
            <person name="Diaz-Tapia P."/>
            <person name="Maggs C.A."/>
            <person name="West J.A."/>
            <person name="Verbruggen H."/>
        </authorList>
    </citation>
    <scope>NUCLEOTIDE SEQUENCE</scope>
    <source>
        <strain evidence="11">PD831</strain>
    </source>
</reference>
<dbReference type="InterPro" id="IPR012340">
    <property type="entry name" value="NA-bd_OB-fold"/>
</dbReference>
<dbReference type="GO" id="GO:0009507">
    <property type="term" value="C:chloroplast"/>
    <property type="evidence" value="ECO:0007669"/>
    <property type="project" value="UniProtKB-SubCell"/>
</dbReference>
<keyword evidence="4 9" id="KW-0699">rRNA-binding</keyword>
<accession>A0A1Z1MFU9</accession>
<dbReference type="NCBIfam" id="TIGR03635">
    <property type="entry name" value="uS17_bact"/>
    <property type="match status" value="1"/>
</dbReference>
<evidence type="ECO:0000256" key="4">
    <source>
        <dbReference type="ARBA" id="ARBA00022730"/>
    </source>
</evidence>
<dbReference type="Gene3D" id="2.40.50.140">
    <property type="entry name" value="Nucleic acid-binding proteins"/>
    <property type="match status" value="1"/>
</dbReference>
<keyword evidence="6 9" id="KW-0689">Ribosomal protein</keyword>
<dbReference type="InterPro" id="IPR019979">
    <property type="entry name" value="Ribosomal_uS17_CS"/>
</dbReference>
<dbReference type="GO" id="GO:0019843">
    <property type="term" value="F:rRNA binding"/>
    <property type="evidence" value="ECO:0007669"/>
    <property type="project" value="UniProtKB-UniRule"/>
</dbReference>
<dbReference type="GO" id="GO:0022627">
    <property type="term" value="C:cytosolic small ribosomal subunit"/>
    <property type="evidence" value="ECO:0007669"/>
    <property type="project" value="TreeGrafter"/>
</dbReference>
<comment type="subcellular location">
    <subcellularLocation>
        <location evidence="9">Plastid</location>
        <location evidence="9">Chloroplast</location>
    </subcellularLocation>
</comment>
<evidence type="ECO:0000256" key="9">
    <source>
        <dbReference type="HAMAP-Rule" id="MF_01345"/>
    </source>
</evidence>
<dbReference type="PANTHER" id="PTHR10744:SF1">
    <property type="entry name" value="SMALL RIBOSOMAL SUBUNIT PROTEIN US17M"/>
    <property type="match status" value="1"/>
</dbReference>